<keyword evidence="6 8" id="KW-1133">Transmembrane helix</keyword>
<feature type="transmembrane region" description="Helical" evidence="8">
    <location>
        <begin position="392"/>
        <end position="417"/>
    </location>
</feature>
<gene>
    <name evidence="11" type="ORF">SAMN02745223_03136</name>
    <name evidence="10" type="ORF">VW29_10500</name>
</gene>
<dbReference type="PATRIC" id="fig|1121477.3.peg.3230"/>
<comment type="similarity">
    <text evidence="8">Belongs to the binding-protein-dependent transport system permease family.</text>
</comment>
<evidence type="ECO:0000256" key="6">
    <source>
        <dbReference type="ARBA" id="ARBA00022989"/>
    </source>
</evidence>
<feature type="transmembrane region" description="Helical" evidence="8">
    <location>
        <begin position="144"/>
        <end position="171"/>
    </location>
</feature>
<evidence type="ECO:0000313" key="13">
    <source>
        <dbReference type="Proteomes" id="UP000184533"/>
    </source>
</evidence>
<dbReference type="PANTHER" id="PTHR43357:SF4">
    <property type="entry name" value="INNER MEMBRANE ABC TRANSPORTER PERMEASE PROTEIN YDCV"/>
    <property type="match status" value="1"/>
</dbReference>
<reference evidence="10 12" key="1">
    <citation type="submission" date="2015-03" db="EMBL/GenBank/DDBJ databases">
        <authorList>
            <person name="Hassan Y.I."/>
            <person name="Lepp D."/>
            <person name="Zhou T."/>
        </authorList>
    </citation>
    <scope>NUCLEOTIDE SEQUENCE [LARGE SCALE GENOMIC DNA]</scope>
    <source>
        <strain evidence="10 12">DSM 17137</strain>
    </source>
</reference>
<dbReference type="EMBL" id="LAJF01000076">
    <property type="protein sequence ID" value="KKB84385.1"/>
    <property type="molecule type" value="Genomic_DNA"/>
</dbReference>
<dbReference type="PROSITE" id="PS50928">
    <property type="entry name" value="ABC_TM1"/>
    <property type="match status" value="2"/>
</dbReference>
<dbReference type="GO" id="GO:0005886">
    <property type="term" value="C:plasma membrane"/>
    <property type="evidence" value="ECO:0007669"/>
    <property type="project" value="UniProtKB-SubCell"/>
</dbReference>
<dbReference type="Pfam" id="PF00528">
    <property type="entry name" value="BPD_transp_1"/>
    <property type="match status" value="2"/>
</dbReference>
<dbReference type="Gene3D" id="1.10.3720.10">
    <property type="entry name" value="MetI-like"/>
    <property type="match status" value="2"/>
</dbReference>
<proteinExistence type="inferred from homology"/>
<feature type="transmembrane region" description="Helical" evidence="8">
    <location>
        <begin position="68"/>
        <end position="92"/>
    </location>
</feature>
<evidence type="ECO:0000256" key="5">
    <source>
        <dbReference type="ARBA" id="ARBA00022692"/>
    </source>
</evidence>
<evidence type="ECO:0000313" key="11">
    <source>
        <dbReference type="EMBL" id="SHF62011.1"/>
    </source>
</evidence>
<evidence type="ECO:0000259" key="9">
    <source>
        <dbReference type="PROSITE" id="PS50928"/>
    </source>
</evidence>
<feature type="domain" description="ABC transmembrane type-1" evidence="9">
    <location>
        <begin position="357"/>
        <end position="551"/>
    </location>
</feature>
<dbReference type="EMBL" id="FQVC01000010">
    <property type="protein sequence ID" value="SHF62011.1"/>
    <property type="molecule type" value="Genomic_DNA"/>
</dbReference>
<organism evidence="10 12">
    <name type="scientific">Devosia limi DSM 17137</name>
    <dbReference type="NCBI Taxonomy" id="1121477"/>
    <lineage>
        <taxon>Bacteria</taxon>
        <taxon>Pseudomonadati</taxon>
        <taxon>Pseudomonadota</taxon>
        <taxon>Alphaproteobacteria</taxon>
        <taxon>Hyphomicrobiales</taxon>
        <taxon>Devosiaceae</taxon>
        <taxon>Devosia</taxon>
    </lineage>
</organism>
<dbReference type="Proteomes" id="UP000033608">
    <property type="component" value="Unassembled WGS sequence"/>
</dbReference>
<comment type="subcellular location">
    <subcellularLocation>
        <location evidence="1">Cell inner membrane</location>
        <topology evidence="1">Multi-pass membrane protein</topology>
    </subcellularLocation>
    <subcellularLocation>
        <location evidence="8">Cell membrane</location>
        <topology evidence="8">Multi-pass membrane protein</topology>
    </subcellularLocation>
</comment>
<feature type="transmembrane region" description="Helical" evidence="8">
    <location>
        <begin position="99"/>
        <end position="124"/>
    </location>
</feature>
<evidence type="ECO:0000256" key="4">
    <source>
        <dbReference type="ARBA" id="ARBA00022519"/>
    </source>
</evidence>
<evidence type="ECO:0000256" key="8">
    <source>
        <dbReference type="RuleBase" id="RU363032"/>
    </source>
</evidence>
<dbReference type="RefSeq" id="WP_046135267.1">
    <property type="nucleotide sequence ID" value="NZ_FQVC01000010.1"/>
</dbReference>
<feature type="domain" description="ABC transmembrane type-1" evidence="9">
    <location>
        <begin position="64"/>
        <end position="268"/>
    </location>
</feature>
<keyword evidence="7 8" id="KW-0472">Membrane</keyword>
<accession>A0A0F5LPV7</accession>
<dbReference type="SUPFAM" id="SSF161098">
    <property type="entry name" value="MetI-like"/>
    <property type="match status" value="2"/>
</dbReference>
<evidence type="ECO:0000256" key="3">
    <source>
        <dbReference type="ARBA" id="ARBA00022475"/>
    </source>
</evidence>
<feature type="transmembrane region" description="Helical" evidence="8">
    <location>
        <begin position="534"/>
        <end position="555"/>
    </location>
</feature>
<name>A0A0F5LPV7_9HYPH</name>
<keyword evidence="4" id="KW-0997">Cell inner membrane</keyword>
<feature type="transmembrane region" description="Helical" evidence="8">
    <location>
        <begin position="249"/>
        <end position="268"/>
    </location>
</feature>
<evidence type="ECO:0000256" key="1">
    <source>
        <dbReference type="ARBA" id="ARBA00004429"/>
    </source>
</evidence>
<feature type="transmembrane region" description="Helical" evidence="8">
    <location>
        <begin position="361"/>
        <end position="380"/>
    </location>
</feature>
<sequence length="566" mass="60839">MTRTALSPNKLLQGVGLLIIAWLVIAFLYYPIAHVLIAAFFPEGQLSLGAAERLADSSRVTRSLWNTALVAAVTVVTVNVVGIFQVAVLEFFKVRFAPLLLLAFSTPLVFSSVAAVSGYNFVYSSHGFLTKLLLMVFPEMDPNWFTGGMAVVFVHTFTMTGYHILFVRIALRRIDFSTVEAAQSLGVSPARAFISIVLPMLVPVLLATSLLVLLGSLNSFAAPAMLGGRDFYMISSMIQALVGLGRTDMAALLSLLLGAVSLVIFLWMKHVESRGGTVSTAKTQAPLRKTAIRNRVTNAIVHALAYILVVIYAAPILITIAFSFAPVESIIRDAFPSAFTLDHYIAVFSNARAFGPLGNSLMLATLAVAVALAVSLFAAIRIRSTKGVVSDSLEFSLFIPWVLPGMMLAVGLISAYSGPSLLTFGQTLVGGYWLLPIAYVFLVIPLMVRMLGAALAGIDPNINDAGRSLGASAFYRFRRLTAPLLAPVIALVTAMSFNDLLSEYTLSVFLYNINNMPLGVALQNAARADGQDQIAISMVYVVLLLTFSLIVILAADRLGADRSGQR</sequence>
<keyword evidence="3" id="KW-1003">Cell membrane</keyword>
<dbReference type="InterPro" id="IPR000515">
    <property type="entry name" value="MetI-like"/>
</dbReference>
<evidence type="ECO:0000256" key="2">
    <source>
        <dbReference type="ARBA" id="ARBA00022448"/>
    </source>
</evidence>
<dbReference type="GO" id="GO:0055085">
    <property type="term" value="P:transmembrane transport"/>
    <property type="evidence" value="ECO:0007669"/>
    <property type="project" value="InterPro"/>
</dbReference>
<dbReference type="InterPro" id="IPR035906">
    <property type="entry name" value="MetI-like_sf"/>
</dbReference>
<keyword evidence="2 8" id="KW-0813">Transport</keyword>
<dbReference type="OrthoDB" id="9807047at2"/>
<evidence type="ECO:0000256" key="7">
    <source>
        <dbReference type="ARBA" id="ARBA00023136"/>
    </source>
</evidence>
<keyword evidence="12" id="KW-1185">Reference proteome</keyword>
<dbReference type="PANTHER" id="PTHR43357">
    <property type="entry name" value="INNER MEMBRANE ABC TRANSPORTER PERMEASE PROTEIN YDCV"/>
    <property type="match status" value="1"/>
</dbReference>
<feature type="transmembrane region" description="Helical" evidence="8">
    <location>
        <begin position="437"/>
        <end position="458"/>
    </location>
</feature>
<dbReference type="Proteomes" id="UP000184533">
    <property type="component" value="Unassembled WGS sequence"/>
</dbReference>
<evidence type="ECO:0000313" key="10">
    <source>
        <dbReference type="EMBL" id="KKB84385.1"/>
    </source>
</evidence>
<feature type="transmembrane region" description="Helical" evidence="8">
    <location>
        <begin position="479"/>
        <end position="497"/>
    </location>
</feature>
<protein>
    <submittedName>
        <fullName evidence="11">Iron(III) transport system permease protein</fullName>
    </submittedName>
</protein>
<dbReference type="CDD" id="cd06261">
    <property type="entry name" value="TM_PBP2"/>
    <property type="match status" value="2"/>
</dbReference>
<feature type="transmembrane region" description="Helical" evidence="8">
    <location>
        <begin position="303"/>
        <end position="325"/>
    </location>
</feature>
<reference evidence="11 13" key="2">
    <citation type="submission" date="2016-11" db="EMBL/GenBank/DDBJ databases">
        <authorList>
            <person name="Jaros S."/>
            <person name="Januszkiewicz K."/>
            <person name="Wedrychowicz H."/>
        </authorList>
    </citation>
    <scope>NUCLEOTIDE SEQUENCE [LARGE SCALE GENOMIC DNA]</scope>
    <source>
        <strain evidence="11 13">DSM 17137</strain>
    </source>
</reference>
<feature type="transmembrane region" description="Helical" evidence="8">
    <location>
        <begin position="12"/>
        <end position="32"/>
    </location>
</feature>
<feature type="transmembrane region" description="Helical" evidence="8">
    <location>
        <begin position="192"/>
        <end position="217"/>
    </location>
</feature>
<dbReference type="AlphaFoldDB" id="A0A0F5LPV7"/>
<dbReference type="STRING" id="1121477.SAMN02745223_03136"/>
<keyword evidence="5 8" id="KW-0812">Transmembrane</keyword>
<evidence type="ECO:0000313" key="12">
    <source>
        <dbReference type="Proteomes" id="UP000033608"/>
    </source>
</evidence>